<dbReference type="PANTHER" id="PTHR43775:SF7">
    <property type="entry name" value="FATTY ACID SYNTHASE"/>
    <property type="match status" value="1"/>
</dbReference>
<keyword evidence="9" id="KW-0812">Transmembrane</keyword>
<name>A0A834NJE7_VESGE</name>
<keyword evidence="8" id="KW-0511">Multifunctional enzyme</keyword>
<feature type="transmembrane region" description="Helical" evidence="9">
    <location>
        <begin position="6"/>
        <end position="23"/>
    </location>
</feature>
<feature type="domain" description="Enoyl reductase (ER)" evidence="10">
    <location>
        <begin position="2"/>
        <end position="152"/>
    </location>
</feature>
<dbReference type="GO" id="GO:0004312">
    <property type="term" value="F:fatty acid synthase activity"/>
    <property type="evidence" value="ECO:0007669"/>
    <property type="project" value="TreeGrafter"/>
</dbReference>
<keyword evidence="4" id="KW-0521">NADP</keyword>
<dbReference type="EMBL" id="JACSDZ010000003">
    <property type="protein sequence ID" value="KAF7409638.1"/>
    <property type="molecule type" value="Genomic_DNA"/>
</dbReference>
<evidence type="ECO:0000256" key="7">
    <source>
        <dbReference type="ARBA" id="ARBA00023160"/>
    </source>
</evidence>
<evidence type="ECO:0000256" key="5">
    <source>
        <dbReference type="ARBA" id="ARBA00023002"/>
    </source>
</evidence>
<keyword evidence="9" id="KW-0472">Membrane</keyword>
<evidence type="ECO:0000256" key="1">
    <source>
        <dbReference type="ARBA" id="ARBA00022450"/>
    </source>
</evidence>
<dbReference type="PANTHER" id="PTHR43775">
    <property type="entry name" value="FATTY ACID SYNTHASE"/>
    <property type="match status" value="1"/>
</dbReference>
<dbReference type="InterPro" id="IPR050091">
    <property type="entry name" value="PKS_NRPS_Biosynth_Enz"/>
</dbReference>
<organism evidence="11 12">
    <name type="scientific">Vespula germanica</name>
    <name type="common">German yellow jacket</name>
    <name type="synonym">Paravespula germanica</name>
    <dbReference type="NCBI Taxonomy" id="30212"/>
    <lineage>
        <taxon>Eukaryota</taxon>
        <taxon>Metazoa</taxon>
        <taxon>Ecdysozoa</taxon>
        <taxon>Arthropoda</taxon>
        <taxon>Hexapoda</taxon>
        <taxon>Insecta</taxon>
        <taxon>Pterygota</taxon>
        <taxon>Neoptera</taxon>
        <taxon>Endopterygota</taxon>
        <taxon>Hymenoptera</taxon>
        <taxon>Apocrita</taxon>
        <taxon>Aculeata</taxon>
        <taxon>Vespoidea</taxon>
        <taxon>Vespidae</taxon>
        <taxon>Vespinae</taxon>
        <taxon>Vespula</taxon>
    </lineage>
</organism>
<proteinExistence type="predicted"/>
<dbReference type="AlphaFoldDB" id="A0A834NJE7"/>
<accession>A0A834NJE7</accession>
<comment type="caution">
    <text evidence="11">The sequence shown here is derived from an EMBL/GenBank/DDBJ whole genome shotgun (WGS) entry which is preliminary data.</text>
</comment>
<dbReference type="Proteomes" id="UP000617340">
    <property type="component" value="Unassembled WGS sequence"/>
</dbReference>
<dbReference type="InterPro" id="IPR020843">
    <property type="entry name" value="ER"/>
</dbReference>
<dbReference type="SMART" id="SM00829">
    <property type="entry name" value="PKS_ER"/>
    <property type="match status" value="1"/>
</dbReference>
<keyword evidence="2" id="KW-0444">Lipid biosynthesis</keyword>
<evidence type="ECO:0000256" key="8">
    <source>
        <dbReference type="ARBA" id="ARBA00023268"/>
    </source>
</evidence>
<keyword evidence="12" id="KW-1185">Reference proteome</keyword>
<evidence type="ECO:0000256" key="6">
    <source>
        <dbReference type="ARBA" id="ARBA00023098"/>
    </source>
</evidence>
<gene>
    <name evidence="11" type="ORF">HZH68_004019</name>
</gene>
<keyword evidence="1" id="KW-0596">Phosphopantetheine</keyword>
<evidence type="ECO:0000313" key="12">
    <source>
        <dbReference type="Proteomes" id="UP000617340"/>
    </source>
</evidence>
<evidence type="ECO:0000256" key="2">
    <source>
        <dbReference type="ARBA" id="ARBA00022516"/>
    </source>
</evidence>
<keyword evidence="3" id="KW-0276">Fatty acid metabolism</keyword>
<dbReference type="InterPro" id="IPR036291">
    <property type="entry name" value="NAD(P)-bd_dom_sf"/>
</dbReference>
<dbReference type="Pfam" id="PF00107">
    <property type="entry name" value="ADH_zinc_N"/>
    <property type="match status" value="1"/>
</dbReference>
<dbReference type="SUPFAM" id="SSF51735">
    <property type="entry name" value="NAD(P)-binding Rossmann-fold domains"/>
    <property type="match status" value="1"/>
</dbReference>
<dbReference type="CDD" id="cd05195">
    <property type="entry name" value="enoyl_red"/>
    <property type="match status" value="1"/>
</dbReference>
<reference evidence="11" key="1">
    <citation type="journal article" date="2020" name="G3 (Bethesda)">
        <title>High-Quality Assemblies for Three Invasive Social Wasps from the &lt;i&gt;Vespula&lt;/i&gt; Genus.</title>
        <authorList>
            <person name="Harrop T.W.R."/>
            <person name="Guhlin J."/>
            <person name="McLaughlin G.M."/>
            <person name="Permina E."/>
            <person name="Stockwell P."/>
            <person name="Gilligan J."/>
            <person name="Le Lec M.F."/>
            <person name="Gruber M.A.M."/>
            <person name="Quinn O."/>
            <person name="Lovegrove M."/>
            <person name="Duncan E.J."/>
            <person name="Remnant E.J."/>
            <person name="Van Eeckhoven J."/>
            <person name="Graham B."/>
            <person name="Knapp R.A."/>
            <person name="Langford K.W."/>
            <person name="Kronenberg Z."/>
            <person name="Press M.O."/>
            <person name="Eacker S.M."/>
            <person name="Wilson-Rankin E.E."/>
            <person name="Purcell J."/>
            <person name="Lester P.J."/>
            <person name="Dearden P.K."/>
        </authorList>
    </citation>
    <scope>NUCLEOTIDE SEQUENCE</scope>
    <source>
        <strain evidence="11">Linc-1</strain>
    </source>
</reference>
<evidence type="ECO:0000259" key="10">
    <source>
        <dbReference type="SMART" id="SM00829"/>
    </source>
</evidence>
<evidence type="ECO:0000256" key="9">
    <source>
        <dbReference type="SAM" id="Phobius"/>
    </source>
</evidence>
<dbReference type="InterPro" id="IPR013149">
    <property type="entry name" value="ADH-like_C"/>
</dbReference>
<dbReference type="GO" id="GO:0006633">
    <property type="term" value="P:fatty acid biosynthetic process"/>
    <property type="evidence" value="ECO:0007669"/>
    <property type="project" value="UniProtKB-KW"/>
</dbReference>
<keyword evidence="9" id="KW-1133">Transmembrane helix</keyword>
<keyword evidence="7" id="KW-0275">Fatty acid biosynthesis</keyword>
<protein>
    <recommendedName>
        <fullName evidence="10">Enoyl reductase (ER) domain-containing protein</fullName>
    </recommendedName>
</protein>
<dbReference type="Gene3D" id="3.90.180.10">
    <property type="entry name" value="Medium-chain alcohol dehydrogenases, catalytic domain"/>
    <property type="match status" value="1"/>
</dbReference>
<evidence type="ECO:0000256" key="4">
    <source>
        <dbReference type="ARBA" id="ARBA00022857"/>
    </source>
</evidence>
<evidence type="ECO:0000256" key="3">
    <source>
        <dbReference type="ARBA" id="ARBA00022832"/>
    </source>
</evidence>
<sequence length="153" mass="17262">MQRQYSVYIVHCIYCIAALYINAGMQKDDRILIHAGSCGIGQAVINLALREGYEIFTTERRRFLKGTFPSINDNHIGNSRDTSFENIILQRTNGAGVDIILNSLADDKLQVSLCCLAHKGRFLEIGKFDFTENNQLSTKIFVKDISFHGIMLD</sequence>
<dbReference type="GO" id="GO:0016491">
    <property type="term" value="F:oxidoreductase activity"/>
    <property type="evidence" value="ECO:0007669"/>
    <property type="project" value="UniProtKB-KW"/>
</dbReference>
<keyword evidence="6" id="KW-0443">Lipid metabolism</keyword>
<keyword evidence="5" id="KW-0560">Oxidoreductase</keyword>
<evidence type="ECO:0000313" key="11">
    <source>
        <dbReference type="EMBL" id="KAF7409638.1"/>
    </source>
</evidence>